<keyword evidence="5" id="KW-0560">Oxidoreductase</keyword>
<dbReference type="PRINTS" id="PR00457">
    <property type="entry name" value="ANPEROXIDASE"/>
</dbReference>
<dbReference type="PROSITE" id="PS50292">
    <property type="entry name" value="PEROXIDASE_3"/>
    <property type="match status" value="1"/>
</dbReference>
<feature type="binding site" description="axial binding residue" evidence="4">
    <location>
        <position position="127"/>
    </location>
    <ligand>
        <name>heme b</name>
        <dbReference type="ChEBI" id="CHEBI:60344"/>
    </ligand>
    <ligandPart>
        <name>Fe</name>
        <dbReference type="ChEBI" id="CHEBI:18248"/>
    </ligandPart>
</feature>
<dbReference type="GO" id="GO:0006979">
    <property type="term" value="P:response to oxidative stress"/>
    <property type="evidence" value="ECO:0007669"/>
    <property type="project" value="InterPro"/>
</dbReference>
<dbReference type="InterPro" id="IPR010255">
    <property type="entry name" value="Haem_peroxidase_sf"/>
</dbReference>
<sequence length="357" mass="40835">MLPDGGKTNCKIVDSRTDYCLFTGDHRVNVFVGLGILHTIFHRLHNHMVDQLTAVNPQWNAEKLYQESRKINAALHQHLTYNEYLPAILDHSHLDKYRLRVGDYKYDPTLNPNMANSFSTAAYRFGHSQVQDFVQVGRDLIPTESTLMRPHLVLTRFDEVTKGLIIQPSEMVDRFFSESMTDRLFENNGTKRDGLDLVSLNIQRGRDHGLPPYNAFRKFCGLPPVTSFRSPVLSPKNRLEAVYDHVDDIDLFIGGVVERPVSGSQVGPTFACLIAQQFHDIKFGDRFFYETEHPREGFTAAQLGEIKAIKLSNVMCITTGLDKIQPFTMFLPDNGKNQKQSCKKMGFINFDHWRENP</sequence>
<organism evidence="5 6">
    <name type="scientific">Plakobranchus ocellatus</name>
    <dbReference type="NCBI Taxonomy" id="259542"/>
    <lineage>
        <taxon>Eukaryota</taxon>
        <taxon>Metazoa</taxon>
        <taxon>Spiralia</taxon>
        <taxon>Lophotrochozoa</taxon>
        <taxon>Mollusca</taxon>
        <taxon>Gastropoda</taxon>
        <taxon>Heterobranchia</taxon>
        <taxon>Euthyneura</taxon>
        <taxon>Panpulmonata</taxon>
        <taxon>Sacoglossa</taxon>
        <taxon>Placobranchoidea</taxon>
        <taxon>Plakobranchidae</taxon>
        <taxon>Plakobranchus</taxon>
    </lineage>
</organism>
<dbReference type="Gene3D" id="1.10.640.10">
    <property type="entry name" value="Haem peroxidase domain superfamily, animal type"/>
    <property type="match status" value="1"/>
</dbReference>
<dbReference type="PANTHER" id="PTHR11475:SF4">
    <property type="entry name" value="CHORION PEROXIDASE"/>
    <property type="match status" value="1"/>
</dbReference>
<dbReference type="GO" id="GO:0004601">
    <property type="term" value="F:peroxidase activity"/>
    <property type="evidence" value="ECO:0007669"/>
    <property type="project" value="UniProtKB-KW"/>
</dbReference>
<dbReference type="GO" id="GO:0005576">
    <property type="term" value="C:extracellular region"/>
    <property type="evidence" value="ECO:0007669"/>
    <property type="project" value="UniProtKB-SubCell"/>
</dbReference>
<comment type="caution">
    <text evidence="5">The sequence shown here is derived from an EMBL/GenBank/DDBJ whole genome shotgun (WGS) entry which is preliminary data.</text>
</comment>
<dbReference type="InterPro" id="IPR019791">
    <property type="entry name" value="Haem_peroxidase_animal"/>
</dbReference>
<keyword evidence="5" id="KW-0575">Peroxidase</keyword>
<gene>
    <name evidence="5" type="ORF">PoB_000924800</name>
</gene>
<dbReference type="CDD" id="cd09823">
    <property type="entry name" value="peroxinectin_like"/>
    <property type="match status" value="1"/>
</dbReference>
<evidence type="ECO:0000256" key="3">
    <source>
        <dbReference type="ARBA" id="ARBA00023180"/>
    </source>
</evidence>
<evidence type="ECO:0000256" key="2">
    <source>
        <dbReference type="ARBA" id="ARBA00022525"/>
    </source>
</evidence>
<keyword evidence="6" id="KW-1185">Reference proteome</keyword>
<dbReference type="Proteomes" id="UP000735302">
    <property type="component" value="Unassembled WGS sequence"/>
</dbReference>
<keyword evidence="4" id="KW-0408">Iron</keyword>
<dbReference type="GO" id="GO:0020037">
    <property type="term" value="F:heme binding"/>
    <property type="evidence" value="ECO:0007669"/>
    <property type="project" value="InterPro"/>
</dbReference>
<keyword evidence="4" id="KW-0479">Metal-binding</keyword>
<dbReference type="Pfam" id="PF03098">
    <property type="entry name" value="An_peroxidase"/>
    <property type="match status" value="1"/>
</dbReference>
<dbReference type="GO" id="GO:0046872">
    <property type="term" value="F:metal ion binding"/>
    <property type="evidence" value="ECO:0007669"/>
    <property type="project" value="UniProtKB-KW"/>
</dbReference>
<dbReference type="EMBL" id="BLXT01001037">
    <property type="protein sequence ID" value="GFN82742.1"/>
    <property type="molecule type" value="Genomic_DNA"/>
</dbReference>
<name>A0AAV3YJR0_9GAST</name>
<protein>
    <submittedName>
        <fullName evidence="5">Chorion peroxidase</fullName>
    </submittedName>
</protein>
<evidence type="ECO:0000256" key="4">
    <source>
        <dbReference type="PIRSR" id="PIRSR619791-2"/>
    </source>
</evidence>
<dbReference type="PANTHER" id="PTHR11475">
    <property type="entry name" value="OXIDASE/PEROXIDASE"/>
    <property type="match status" value="1"/>
</dbReference>
<dbReference type="SUPFAM" id="SSF48113">
    <property type="entry name" value="Heme-dependent peroxidases"/>
    <property type="match status" value="1"/>
</dbReference>
<keyword evidence="2" id="KW-0964">Secreted</keyword>
<keyword evidence="4" id="KW-0349">Heme</keyword>
<proteinExistence type="predicted"/>
<accession>A0AAV3YJR0</accession>
<dbReference type="InterPro" id="IPR037120">
    <property type="entry name" value="Haem_peroxidase_sf_animal"/>
</dbReference>
<evidence type="ECO:0000256" key="1">
    <source>
        <dbReference type="ARBA" id="ARBA00004613"/>
    </source>
</evidence>
<dbReference type="AlphaFoldDB" id="A0AAV3YJR0"/>
<reference evidence="5 6" key="1">
    <citation type="journal article" date="2021" name="Elife">
        <title>Chloroplast acquisition without the gene transfer in kleptoplastic sea slugs, Plakobranchus ocellatus.</title>
        <authorList>
            <person name="Maeda T."/>
            <person name="Takahashi S."/>
            <person name="Yoshida T."/>
            <person name="Shimamura S."/>
            <person name="Takaki Y."/>
            <person name="Nagai Y."/>
            <person name="Toyoda A."/>
            <person name="Suzuki Y."/>
            <person name="Arimoto A."/>
            <person name="Ishii H."/>
            <person name="Satoh N."/>
            <person name="Nishiyama T."/>
            <person name="Hasebe M."/>
            <person name="Maruyama T."/>
            <person name="Minagawa J."/>
            <person name="Obokata J."/>
            <person name="Shigenobu S."/>
        </authorList>
    </citation>
    <scope>NUCLEOTIDE SEQUENCE [LARGE SCALE GENOMIC DNA]</scope>
</reference>
<keyword evidence="3" id="KW-0325">Glycoprotein</keyword>
<evidence type="ECO:0000313" key="6">
    <source>
        <dbReference type="Proteomes" id="UP000735302"/>
    </source>
</evidence>
<evidence type="ECO:0000313" key="5">
    <source>
        <dbReference type="EMBL" id="GFN82742.1"/>
    </source>
</evidence>
<comment type="subcellular location">
    <subcellularLocation>
        <location evidence="1">Secreted</location>
    </subcellularLocation>
</comment>